<dbReference type="CDD" id="cd02966">
    <property type="entry name" value="TlpA_like_family"/>
    <property type="match status" value="1"/>
</dbReference>
<dbReference type="Gene3D" id="3.40.30.10">
    <property type="entry name" value="Glutaredoxin"/>
    <property type="match status" value="1"/>
</dbReference>
<sequence>MYVATGLDEAGKRLVLIDTNNNLDFTDEQPIEPLSRATHSQPLPSNTRPVQYERYLQREVVKATANLSVWLGGDGIMCTFPSYALAFFTTGNRTDSIAVVSAGFTHLAFQPSTSINLTDSLAVKQIAFSSTNKIPTRLMSKQGEYITIDKVVYQYTGIDLARQVIQLKKMPSDETLYSTQKDYLAPVFTDTELISGQTLSLTDYRGKYVLLDFWGTWCAPCLAEMRYLKEAYTKTSRDDIEFIGVVGDDTPERVRAYVAREQIGWPQLMADAGNKLLSTYQVRSFPRTVVIDPAGRVLFTDVAGHNIVTLLSQLRVKAK</sequence>
<keyword evidence="1" id="KW-0676">Redox-active center</keyword>
<dbReference type="PROSITE" id="PS51352">
    <property type="entry name" value="THIOREDOXIN_2"/>
    <property type="match status" value="1"/>
</dbReference>
<feature type="domain" description="Thioredoxin" evidence="2">
    <location>
        <begin position="179"/>
        <end position="319"/>
    </location>
</feature>
<comment type="caution">
    <text evidence="3">The sequence shown here is derived from an EMBL/GenBank/DDBJ whole genome shotgun (WGS) entry which is preliminary data.</text>
</comment>
<keyword evidence="4" id="KW-1185">Reference proteome</keyword>
<dbReference type="InterPro" id="IPR036249">
    <property type="entry name" value="Thioredoxin-like_sf"/>
</dbReference>
<dbReference type="PANTHER" id="PTHR42852:SF13">
    <property type="entry name" value="PROTEIN DIPZ"/>
    <property type="match status" value="1"/>
</dbReference>
<evidence type="ECO:0000259" key="2">
    <source>
        <dbReference type="PROSITE" id="PS51352"/>
    </source>
</evidence>
<evidence type="ECO:0000313" key="3">
    <source>
        <dbReference type="EMBL" id="NID08673.1"/>
    </source>
</evidence>
<evidence type="ECO:0000256" key="1">
    <source>
        <dbReference type="ARBA" id="ARBA00023284"/>
    </source>
</evidence>
<dbReference type="PROSITE" id="PS00194">
    <property type="entry name" value="THIOREDOXIN_1"/>
    <property type="match status" value="1"/>
</dbReference>
<evidence type="ECO:0000313" key="4">
    <source>
        <dbReference type="Proteomes" id="UP000606008"/>
    </source>
</evidence>
<gene>
    <name evidence="3" type="ORF">F7231_00690</name>
</gene>
<proteinExistence type="predicted"/>
<dbReference type="Pfam" id="PF00578">
    <property type="entry name" value="AhpC-TSA"/>
    <property type="match status" value="1"/>
</dbReference>
<dbReference type="SUPFAM" id="SSF52833">
    <property type="entry name" value="Thioredoxin-like"/>
    <property type="match status" value="1"/>
</dbReference>
<dbReference type="InterPro" id="IPR013766">
    <property type="entry name" value="Thioredoxin_domain"/>
</dbReference>
<accession>A0ABX0QD92</accession>
<dbReference type="InterPro" id="IPR017937">
    <property type="entry name" value="Thioredoxin_CS"/>
</dbReference>
<dbReference type="EMBL" id="WAEL01000001">
    <property type="protein sequence ID" value="NID08673.1"/>
    <property type="molecule type" value="Genomic_DNA"/>
</dbReference>
<dbReference type="InterPro" id="IPR050553">
    <property type="entry name" value="Thioredoxin_ResA/DsbE_sf"/>
</dbReference>
<protein>
    <submittedName>
        <fullName evidence="3">TlpA family protein disulfide reductase</fullName>
    </submittedName>
</protein>
<dbReference type="PANTHER" id="PTHR42852">
    <property type="entry name" value="THIOL:DISULFIDE INTERCHANGE PROTEIN DSBE"/>
    <property type="match status" value="1"/>
</dbReference>
<dbReference type="Proteomes" id="UP000606008">
    <property type="component" value="Unassembled WGS sequence"/>
</dbReference>
<dbReference type="InterPro" id="IPR000866">
    <property type="entry name" value="AhpC/TSA"/>
</dbReference>
<organism evidence="3 4">
    <name type="scientific">Fibrivirga algicola</name>
    <dbReference type="NCBI Taxonomy" id="2950420"/>
    <lineage>
        <taxon>Bacteria</taxon>
        <taxon>Pseudomonadati</taxon>
        <taxon>Bacteroidota</taxon>
        <taxon>Cytophagia</taxon>
        <taxon>Cytophagales</taxon>
        <taxon>Spirosomataceae</taxon>
        <taxon>Fibrivirga</taxon>
    </lineage>
</organism>
<name>A0ABX0QD92_9BACT</name>
<reference evidence="3" key="1">
    <citation type="submission" date="2024-05" db="EMBL/GenBank/DDBJ databases">
        <authorList>
            <person name="Jung D.-H."/>
        </authorList>
    </citation>
    <scope>NUCLEOTIDE SEQUENCE</scope>
    <source>
        <strain evidence="3">JA-25</strain>
    </source>
</reference>